<dbReference type="AlphaFoldDB" id="A0A9D9HF82"/>
<gene>
    <name evidence="2" type="ORF">IAC32_07675</name>
</gene>
<dbReference type="Proteomes" id="UP000823637">
    <property type="component" value="Unassembled WGS sequence"/>
</dbReference>
<dbReference type="EMBL" id="JADIMR010000117">
    <property type="protein sequence ID" value="MBO8447602.1"/>
    <property type="molecule type" value="Genomic_DNA"/>
</dbReference>
<evidence type="ECO:0000313" key="2">
    <source>
        <dbReference type="EMBL" id="MBO8447602.1"/>
    </source>
</evidence>
<reference evidence="2" key="1">
    <citation type="submission" date="2020-10" db="EMBL/GenBank/DDBJ databases">
        <authorList>
            <person name="Gilroy R."/>
        </authorList>
    </citation>
    <scope>NUCLEOTIDE SEQUENCE</scope>
    <source>
        <strain evidence="2">D3-1215</strain>
    </source>
</reference>
<protein>
    <submittedName>
        <fullName evidence="2">Uncharacterized protein</fullName>
    </submittedName>
</protein>
<evidence type="ECO:0000256" key="1">
    <source>
        <dbReference type="SAM" id="MobiDB-lite"/>
    </source>
</evidence>
<feature type="region of interest" description="Disordered" evidence="1">
    <location>
        <begin position="48"/>
        <end position="75"/>
    </location>
</feature>
<evidence type="ECO:0000313" key="3">
    <source>
        <dbReference type="Proteomes" id="UP000823637"/>
    </source>
</evidence>
<accession>A0A9D9HF82</accession>
<sequence length="155" mass="18559">MPRPEGRPCDYRQCPYCGEYYGSNCRRPAVPRGCRYYDDDFYGPRHHRHHRGMDGMPPHVRRDRHPDVPRPAYDDAGEYPGGFGWYYGSLSDAEKKEFLSKRKAYYDELDAERKAAYEEKKKAREEFKKKWADFDKLDIEEQEELLRIKSAHPRF</sequence>
<proteinExistence type="predicted"/>
<reference evidence="2" key="2">
    <citation type="journal article" date="2021" name="PeerJ">
        <title>Extensive microbial diversity within the chicken gut microbiome revealed by metagenomics and culture.</title>
        <authorList>
            <person name="Gilroy R."/>
            <person name="Ravi A."/>
            <person name="Getino M."/>
            <person name="Pursley I."/>
            <person name="Horton D.L."/>
            <person name="Alikhan N.F."/>
            <person name="Baker D."/>
            <person name="Gharbi K."/>
            <person name="Hall N."/>
            <person name="Watson M."/>
            <person name="Adriaenssens E.M."/>
            <person name="Foster-Nyarko E."/>
            <person name="Jarju S."/>
            <person name="Secka A."/>
            <person name="Antonio M."/>
            <person name="Oren A."/>
            <person name="Chaudhuri R.R."/>
            <person name="La Ragione R."/>
            <person name="Hildebrand F."/>
            <person name="Pallen M.J."/>
        </authorList>
    </citation>
    <scope>NUCLEOTIDE SEQUENCE</scope>
    <source>
        <strain evidence="2">D3-1215</strain>
    </source>
</reference>
<comment type="caution">
    <text evidence="2">The sequence shown here is derived from an EMBL/GenBank/DDBJ whole genome shotgun (WGS) entry which is preliminary data.</text>
</comment>
<name>A0A9D9HF82_9BACT</name>
<organism evidence="2 3">
    <name type="scientific">Candidatus Enterocola intestinipullorum</name>
    <dbReference type="NCBI Taxonomy" id="2840783"/>
    <lineage>
        <taxon>Bacteria</taxon>
        <taxon>Pseudomonadati</taxon>
        <taxon>Bacteroidota</taxon>
        <taxon>Bacteroidia</taxon>
        <taxon>Bacteroidales</taxon>
        <taxon>Candidatus Enterocola</taxon>
    </lineage>
</organism>